<proteinExistence type="predicted"/>
<reference evidence="1 2" key="1">
    <citation type="submission" date="2018-03" db="EMBL/GenBank/DDBJ databases">
        <title>Characteristics and genome of n-alkane degrading marine bacteria Gordonia iterans isolated from crude oil contaminated in Tae-an, South Korea.</title>
        <authorList>
            <person name="Lee S.-S."/>
            <person name="Kim H."/>
        </authorList>
    </citation>
    <scope>NUCLEOTIDE SEQUENCE [LARGE SCALE GENOMIC DNA]</scope>
    <source>
        <strain evidence="1 2">Co17</strain>
    </source>
</reference>
<dbReference type="EMBL" id="CP027433">
    <property type="protein sequence ID" value="AVM00732.1"/>
    <property type="molecule type" value="Genomic_DNA"/>
</dbReference>
<sequence>MMTVLVERLALIDADLAGAARDVAQLHKESLSTAIYSYTGGPTDEVDTLMVDNEELSRRHRALTTAFHKSVGRNQSIVTFRWRF</sequence>
<organism evidence="1 2">
    <name type="scientific">Gordonia iterans</name>
    <dbReference type="NCBI Taxonomy" id="1004901"/>
    <lineage>
        <taxon>Bacteria</taxon>
        <taxon>Bacillati</taxon>
        <taxon>Actinomycetota</taxon>
        <taxon>Actinomycetes</taxon>
        <taxon>Mycobacteriales</taxon>
        <taxon>Gordoniaceae</taxon>
        <taxon>Gordonia</taxon>
    </lineage>
</organism>
<accession>A0A2S0KGA6</accession>
<evidence type="ECO:0000313" key="1">
    <source>
        <dbReference type="EMBL" id="AVM00732.1"/>
    </source>
</evidence>
<dbReference type="KEGG" id="git:C6V83_11100"/>
<protein>
    <submittedName>
        <fullName evidence="1">Uncharacterized protein</fullName>
    </submittedName>
</protein>
<name>A0A2S0KGA6_9ACTN</name>
<dbReference type="AlphaFoldDB" id="A0A2S0KGA6"/>
<evidence type="ECO:0000313" key="2">
    <source>
        <dbReference type="Proteomes" id="UP000239814"/>
    </source>
</evidence>
<dbReference type="Proteomes" id="UP000239814">
    <property type="component" value="Chromosome"/>
</dbReference>
<keyword evidence="2" id="KW-1185">Reference proteome</keyword>
<gene>
    <name evidence="1" type="ORF">C6V83_11100</name>
</gene>